<evidence type="ECO:0000313" key="1">
    <source>
        <dbReference type="EMBL" id="GFS51256.1"/>
    </source>
</evidence>
<name>A0A8X6MEL1_9ARAC</name>
<organism evidence="1 2">
    <name type="scientific">Trichonephila inaurata madagascariensis</name>
    <dbReference type="NCBI Taxonomy" id="2747483"/>
    <lineage>
        <taxon>Eukaryota</taxon>
        <taxon>Metazoa</taxon>
        <taxon>Ecdysozoa</taxon>
        <taxon>Arthropoda</taxon>
        <taxon>Chelicerata</taxon>
        <taxon>Arachnida</taxon>
        <taxon>Araneae</taxon>
        <taxon>Araneomorphae</taxon>
        <taxon>Entelegynae</taxon>
        <taxon>Araneoidea</taxon>
        <taxon>Nephilidae</taxon>
        <taxon>Trichonephila</taxon>
        <taxon>Trichonephila inaurata</taxon>
    </lineage>
</organism>
<accession>A0A8X6MEL1</accession>
<comment type="caution">
    <text evidence="1">The sequence shown here is derived from an EMBL/GenBank/DDBJ whole genome shotgun (WGS) entry which is preliminary data.</text>
</comment>
<evidence type="ECO:0000313" key="2">
    <source>
        <dbReference type="Proteomes" id="UP000886998"/>
    </source>
</evidence>
<sequence>MTSDYVLNLTPTSWLFVTMNCEESPLAALSLAVKGTGGSICRIFENLYRKIVLFEEGNYFGTFRGVEDDEVSYLT</sequence>
<proteinExistence type="predicted"/>
<gene>
    <name evidence="1" type="ORF">TNIN_351591</name>
</gene>
<dbReference type="OrthoDB" id="10272527at2759"/>
<reference evidence="1" key="1">
    <citation type="submission" date="2020-08" db="EMBL/GenBank/DDBJ databases">
        <title>Multicomponent nature underlies the extraordinary mechanical properties of spider dragline silk.</title>
        <authorList>
            <person name="Kono N."/>
            <person name="Nakamura H."/>
            <person name="Mori M."/>
            <person name="Yoshida Y."/>
            <person name="Ohtoshi R."/>
            <person name="Malay A.D."/>
            <person name="Moran D.A.P."/>
            <person name="Tomita M."/>
            <person name="Numata K."/>
            <person name="Arakawa K."/>
        </authorList>
    </citation>
    <scope>NUCLEOTIDE SEQUENCE</scope>
</reference>
<dbReference type="EMBL" id="BMAV01026534">
    <property type="protein sequence ID" value="GFS51256.1"/>
    <property type="molecule type" value="Genomic_DNA"/>
</dbReference>
<protein>
    <submittedName>
        <fullName evidence="1">Uncharacterized protein</fullName>
    </submittedName>
</protein>
<dbReference type="Proteomes" id="UP000886998">
    <property type="component" value="Unassembled WGS sequence"/>
</dbReference>
<keyword evidence="2" id="KW-1185">Reference proteome</keyword>
<dbReference type="AlphaFoldDB" id="A0A8X6MEL1"/>